<dbReference type="KEGG" id="gta:BCM27_04480"/>
<name>A0AAD0K6Y1_9ACTN</name>
<dbReference type="EMBL" id="CP029604">
    <property type="protein sequence ID" value="AWO82903.1"/>
    <property type="molecule type" value="Genomic_DNA"/>
</dbReference>
<proteinExistence type="predicted"/>
<evidence type="ECO:0000313" key="2">
    <source>
        <dbReference type="Proteomes" id="UP000247118"/>
    </source>
</evidence>
<dbReference type="PANTHER" id="PTHR11941:SF54">
    <property type="entry name" value="ENOYL-COA HYDRATASE, MITOCHONDRIAL"/>
    <property type="match status" value="1"/>
</dbReference>
<dbReference type="GO" id="GO:0003824">
    <property type="term" value="F:catalytic activity"/>
    <property type="evidence" value="ECO:0007669"/>
    <property type="project" value="UniProtKB-ARBA"/>
</dbReference>
<accession>A0AAD0K6Y1</accession>
<gene>
    <name evidence="1" type="ORF">DLJ61_04515</name>
</gene>
<dbReference type="GO" id="GO:0006635">
    <property type="term" value="P:fatty acid beta-oxidation"/>
    <property type="evidence" value="ECO:0007669"/>
    <property type="project" value="TreeGrafter"/>
</dbReference>
<dbReference type="InterPro" id="IPR001753">
    <property type="entry name" value="Enoyl-CoA_hydra/iso"/>
</dbReference>
<dbReference type="InterPro" id="IPR029045">
    <property type="entry name" value="ClpP/crotonase-like_dom_sf"/>
</dbReference>
<organism evidence="1 2">
    <name type="scientific">Gordonia terrae</name>
    <dbReference type="NCBI Taxonomy" id="2055"/>
    <lineage>
        <taxon>Bacteria</taxon>
        <taxon>Bacillati</taxon>
        <taxon>Actinomycetota</taxon>
        <taxon>Actinomycetes</taxon>
        <taxon>Mycobacteriales</taxon>
        <taxon>Gordoniaceae</taxon>
        <taxon>Gordonia</taxon>
    </lineage>
</organism>
<dbReference type="SUPFAM" id="SSF52096">
    <property type="entry name" value="ClpP/crotonase"/>
    <property type="match status" value="1"/>
</dbReference>
<dbReference type="Proteomes" id="UP000247118">
    <property type="component" value="Chromosome"/>
</dbReference>
<dbReference type="CDD" id="cd06558">
    <property type="entry name" value="crotonase-like"/>
    <property type="match status" value="1"/>
</dbReference>
<sequence>MSKHSGGTMLTDQRGPVLVVTIDGGHHQLFGLELAQQLDTLIDRADEDPSIHAMVLTGAHPTRFASHADVFWLQSEGAATPKLSPTVASALVRAAKNADRGRILEGLVSKTPVWGAIQLDRLHATFLKMNSSGVVVIGALNGSALGLGAELAWACDLRVMVDDESFIGQPEVLLGFPPGGGGTQRLARLIGTHRALTAILEGKPFTPREALEVGAVDAVVPPEELMDTAIGMAKHFGARDKEAVGAIKRSIYLGGSMPLEDGLVRENAEFISLMPSARAQELMLDYMASTDNLGELPLYDPEIYAAALAAGFVPKQNGSEQR</sequence>
<dbReference type="Gene3D" id="3.90.226.10">
    <property type="entry name" value="2-enoyl-CoA Hydratase, Chain A, domain 1"/>
    <property type="match status" value="1"/>
</dbReference>
<dbReference type="Pfam" id="PF00378">
    <property type="entry name" value="ECH_1"/>
    <property type="match status" value="1"/>
</dbReference>
<reference evidence="1 2" key="1">
    <citation type="submission" date="2018-05" db="EMBL/GenBank/DDBJ databases">
        <title>Complete genome sequence of Gordonia terrae NRRL B-16283.</title>
        <authorList>
            <person name="Garlena R.A."/>
            <person name="Russell D.A."/>
            <person name="Hatfull G.F."/>
        </authorList>
    </citation>
    <scope>NUCLEOTIDE SEQUENCE [LARGE SCALE GENOMIC DNA]</scope>
    <source>
        <strain evidence="1 2">NRRL B-16283</strain>
    </source>
</reference>
<dbReference type="PANTHER" id="PTHR11941">
    <property type="entry name" value="ENOYL-COA HYDRATASE-RELATED"/>
    <property type="match status" value="1"/>
</dbReference>
<evidence type="ECO:0000313" key="1">
    <source>
        <dbReference type="EMBL" id="AWO82903.1"/>
    </source>
</evidence>
<dbReference type="AlphaFoldDB" id="A0AAD0K6Y1"/>
<protein>
    <submittedName>
        <fullName evidence="1">Enoyl-CoA hydratase/isomerase family protein</fullName>
    </submittedName>
</protein>